<protein>
    <recommendedName>
        <fullName evidence="2 5">Alpha-galactosidase</fullName>
        <ecNumber evidence="2 5">3.2.1.22</ecNumber>
    </recommendedName>
</protein>
<feature type="binding site" evidence="7">
    <location>
        <begin position="351"/>
        <end position="352"/>
    </location>
    <ligand>
        <name>substrate</name>
    </ligand>
</feature>
<dbReference type="Gene3D" id="2.70.98.60">
    <property type="entry name" value="alpha-galactosidase from lactobacil brevis"/>
    <property type="match status" value="1"/>
</dbReference>
<feature type="domain" description="Glycosyl hydrolase family 36 C-terminal" evidence="8">
    <location>
        <begin position="635"/>
        <end position="717"/>
    </location>
</feature>
<feature type="active site" description="Proton donor" evidence="6">
    <location>
        <position position="533"/>
    </location>
</feature>
<dbReference type="GO" id="GO:0016052">
    <property type="term" value="P:carbohydrate catabolic process"/>
    <property type="evidence" value="ECO:0007669"/>
    <property type="project" value="InterPro"/>
</dbReference>
<dbReference type="Gene3D" id="3.20.20.70">
    <property type="entry name" value="Aldolase class I"/>
    <property type="match status" value="1"/>
</dbReference>
<name>A0A9D1CHR7_9FIRM</name>
<gene>
    <name evidence="10" type="ORF">IAA66_02175</name>
</gene>
<evidence type="ECO:0000256" key="3">
    <source>
        <dbReference type="ARBA" id="ARBA00022801"/>
    </source>
</evidence>
<comment type="similarity">
    <text evidence="5">Belongs to the glycosyl hydrolase.</text>
</comment>
<feature type="domain" description="Glycosyl hydrolase family 36 N-terminal" evidence="9">
    <location>
        <begin position="26"/>
        <end position="268"/>
    </location>
</feature>
<comment type="caution">
    <text evidence="10">The sequence shown here is derived from an EMBL/GenBank/DDBJ whole genome shotgun (WGS) entry which is preliminary data.</text>
</comment>
<accession>A0A9D1CHR7</accession>
<dbReference type="PRINTS" id="PR00743">
    <property type="entry name" value="GLHYDRLASE36"/>
</dbReference>
<dbReference type="InterPro" id="IPR031704">
    <property type="entry name" value="Glyco_hydro_36_N"/>
</dbReference>
<evidence type="ECO:0000256" key="2">
    <source>
        <dbReference type="ARBA" id="ARBA00012755"/>
    </source>
</evidence>
<dbReference type="Pfam" id="PF16874">
    <property type="entry name" value="Glyco_hydro_36C"/>
    <property type="match status" value="1"/>
</dbReference>
<keyword evidence="3 5" id="KW-0378">Hydrolase</keyword>
<dbReference type="PANTHER" id="PTHR43053:SF3">
    <property type="entry name" value="ALPHA-GALACTOSIDASE C-RELATED"/>
    <property type="match status" value="1"/>
</dbReference>
<reference evidence="10" key="2">
    <citation type="journal article" date="2021" name="PeerJ">
        <title>Extensive microbial diversity within the chicken gut microbiome revealed by metagenomics and culture.</title>
        <authorList>
            <person name="Gilroy R."/>
            <person name="Ravi A."/>
            <person name="Getino M."/>
            <person name="Pursley I."/>
            <person name="Horton D.L."/>
            <person name="Alikhan N.F."/>
            <person name="Baker D."/>
            <person name="Gharbi K."/>
            <person name="Hall N."/>
            <person name="Watson M."/>
            <person name="Adriaenssens E.M."/>
            <person name="Foster-Nyarko E."/>
            <person name="Jarju S."/>
            <person name="Secka A."/>
            <person name="Antonio M."/>
            <person name="Oren A."/>
            <person name="Chaudhuri R.R."/>
            <person name="La Ragione R."/>
            <person name="Hildebrand F."/>
            <person name="Pallen M.J."/>
        </authorList>
    </citation>
    <scope>NUCLEOTIDE SEQUENCE</scope>
    <source>
        <strain evidence="10">ChiHile30-977</strain>
    </source>
</reference>
<reference evidence="10" key="1">
    <citation type="submission" date="2020-10" db="EMBL/GenBank/DDBJ databases">
        <authorList>
            <person name="Gilroy R."/>
        </authorList>
    </citation>
    <scope>NUCLEOTIDE SEQUENCE</scope>
    <source>
        <strain evidence="10">ChiHile30-977</strain>
    </source>
</reference>
<evidence type="ECO:0000256" key="1">
    <source>
        <dbReference type="ARBA" id="ARBA00001255"/>
    </source>
</evidence>
<dbReference type="InterPro" id="IPR000111">
    <property type="entry name" value="Glyco_hydro_27/36_CS"/>
</dbReference>
<dbReference type="EMBL" id="DVFI01000030">
    <property type="protein sequence ID" value="HIQ62376.1"/>
    <property type="molecule type" value="Genomic_DNA"/>
</dbReference>
<dbReference type="CDD" id="cd14791">
    <property type="entry name" value="GH36"/>
    <property type="match status" value="1"/>
</dbReference>
<dbReference type="PROSITE" id="PS00512">
    <property type="entry name" value="ALPHA_GALACTOSIDASE"/>
    <property type="match status" value="1"/>
</dbReference>
<evidence type="ECO:0000256" key="5">
    <source>
        <dbReference type="PIRNR" id="PIRNR005536"/>
    </source>
</evidence>
<dbReference type="InterPro" id="IPR002252">
    <property type="entry name" value="Glyco_hydro_36"/>
</dbReference>
<dbReference type="EC" id="3.2.1.22" evidence="2 5"/>
<dbReference type="InterPro" id="IPR017853">
    <property type="entry name" value="GH"/>
</dbReference>
<evidence type="ECO:0000259" key="9">
    <source>
        <dbReference type="Pfam" id="PF16875"/>
    </source>
</evidence>
<feature type="binding site" evidence="7">
    <location>
        <position position="428"/>
    </location>
    <ligand>
        <name>substrate</name>
    </ligand>
</feature>
<dbReference type="Gene3D" id="2.60.40.1180">
    <property type="entry name" value="Golgi alpha-mannosidase II"/>
    <property type="match status" value="1"/>
</dbReference>
<evidence type="ECO:0000313" key="11">
    <source>
        <dbReference type="Proteomes" id="UP000886819"/>
    </source>
</evidence>
<feature type="active site" description="Nucleophile" evidence="6">
    <location>
        <position position="463"/>
    </location>
</feature>
<evidence type="ECO:0000256" key="7">
    <source>
        <dbReference type="PIRSR" id="PIRSR005536-2"/>
    </source>
</evidence>
<dbReference type="InterPro" id="IPR013780">
    <property type="entry name" value="Glyco_hydro_b"/>
</dbReference>
<dbReference type="AlphaFoldDB" id="A0A9D1CHR7"/>
<dbReference type="SUPFAM" id="SSF51445">
    <property type="entry name" value="(Trans)glycosidases"/>
    <property type="match status" value="1"/>
</dbReference>
<dbReference type="PIRSF" id="PIRSF005536">
    <property type="entry name" value="Agal"/>
    <property type="match status" value="1"/>
</dbReference>
<dbReference type="GO" id="GO:0004557">
    <property type="term" value="F:alpha-galactosidase activity"/>
    <property type="evidence" value="ECO:0007669"/>
    <property type="project" value="UniProtKB-UniRule"/>
</dbReference>
<evidence type="ECO:0000313" key="10">
    <source>
        <dbReference type="EMBL" id="HIQ62376.1"/>
    </source>
</evidence>
<keyword evidence="4 5" id="KW-0326">Glycosidase</keyword>
<feature type="binding site" evidence="7">
    <location>
        <position position="511"/>
    </location>
    <ligand>
        <name>substrate</name>
    </ligand>
</feature>
<dbReference type="InterPro" id="IPR038417">
    <property type="entry name" value="Alpga-gal_N_sf"/>
</dbReference>
<sequence>MIVCRDACFTLHTAHTSYQLCADEQGRLLHTYYGARLPDDAPNLRPTRAPHAEAGRRLNLLPFECSAPGTGDFRTPAVLPEYADGSLCADLQMVGAQVTPGKYELPGLPAFRGAEQTLCVTLRDCAGLEVELRYAVFPQHDVITRAAVYRNTGAAPLSLRKASSLCLDFDTRPLDMITLHGKWSQERTPERAPLRYGVQSVGSMQGVSSHAHNPAVALCRPDADEEHGDCWGFALVYSGNFLCEAERSESGNRLVMGIHPHQFCWTLAPGESFVAPEVAMVYAADGLGGMRRCFHRAIRAHLLPERWRDMNRPRPVLLNSWEACYFRFDQDRLLALAEAAARAGIDLFVLDDGWFKGRDADNSSLGDWVADVRKLPEGLEGLCRRLQALGLDFGLWIEPEAVSPDSDLFRLHPDWALRVPGRTPLTLRNQYVLDFSRPEVVQALWEQLHRLLSSCPIRYIKWDMNRKLSDVYSAALPADRQGEVYHRYMLGVYALQKQLTEAFPDLLLENCAAGGGRFDCGMLCYSPQIWCSDNTDARSRLSIQYGTSLFYPPCTMGSHFSIVPNHYTGRTASVEARMACALFGTFGFELDLTGYSPEALAELRPYIDWYRAHGALLRGGDLYWLLPPDAAGSGAAWMVVSPDRDEAAVFAVGDALCGVERASTLPSPPPRLPLRGLCAQSVYEDADGVRYAGAQLLAAGLPLPTLRGDVPAYLCYLRRTADPRTTA</sequence>
<evidence type="ECO:0000259" key="8">
    <source>
        <dbReference type="Pfam" id="PF16874"/>
    </source>
</evidence>
<dbReference type="InterPro" id="IPR031705">
    <property type="entry name" value="Glyco_hydro_36_C"/>
</dbReference>
<proteinExistence type="inferred from homology"/>
<feature type="binding site" evidence="7">
    <location>
        <position position="533"/>
    </location>
    <ligand>
        <name>substrate</name>
    </ligand>
</feature>
<organism evidence="10 11">
    <name type="scientific">Candidatus Avichristensenella intestinipullorum</name>
    <dbReference type="NCBI Taxonomy" id="2840693"/>
    <lineage>
        <taxon>Bacteria</taxon>
        <taxon>Bacillati</taxon>
        <taxon>Bacillota</taxon>
        <taxon>Clostridia</taxon>
        <taxon>Candidatus Avichristensenella</taxon>
    </lineage>
</organism>
<evidence type="ECO:0000256" key="6">
    <source>
        <dbReference type="PIRSR" id="PIRSR005536-1"/>
    </source>
</evidence>
<dbReference type="FunFam" id="3.20.20.70:FF:000118">
    <property type="entry name" value="Alpha-galactosidase"/>
    <property type="match status" value="1"/>
</dbReference>
<dbReference type="Pfam" id="PF02065">
    <property type="entry name" value="Melibiase"/>
    <property type="match status" value="1"/>
</dbReference>
<dbReference type="InterPro" id="IPR013785">
    <property type="entry name" value="Aldolase_TIM"/>
</dbReference>
<evidence type="ECO:0000256" key="4">
    <source>
        <dbReference type="ARBA" id="ARBA00023295"/>
    </source>
</evidence>
<dbReference type="Pfam" id="PF16875">
    <property type="entry name" value="Glyco_hydro_36N"/>
    <property type="match status" value="1"/>
</dbReference>
<comment type="catalytic activity">
    <reaction evidence="1 5">
        <text>Hydrolysis of terminal, non-reducing alpha-D-galactose residues in alpha-D-galactosides, including galactose oligosaccharides, galactomannans and galactolipids.</text>
        <dbReference type="EC" id="3.2.1.22"/>
    </reaction>
</comment>
<dbReference type="Proteomes" id="UP000886819">
    <property type="component" value="Unassembled WGS sequence"/>
</dbReference>
<dbReference type="PANTHER" id="PTHR43053">
    <property type="entry name" value="GLYCOSIDASE FAMILY 31"/>
    <property type="match status" value="1"/>
</dbReference>
<feature type="binding site" evidence="7">
    <location>
        <begin position="461"/>
        <end position="465"/>
    </location>
    <ligand>
        <name>substrate</name>
    </ligand>
</feature>
<feature type="binding site" evidence="7">
    <location>
        <position position="183"/>
    </location>
    <ligand>
        <name>substrate</name>
    </ligand>
</feature>
<dbReference type="InterPro" id="IPR050985">
    <property type="entry name" value="Alpha-glycosidase_related"/>
</dbReference>